<protein>
    <submittedName>
        <fullName evidence="1">Uncharacterized protein</fullName>
    </submittedName>
</protein>
<gene>
    <name evidence="1" type="ORF">OH806_08615</name>
</gene>
<proteinExistence type="predicted"/>
<evidence type="ECO:0000313" key="1">
    <source>
        <dbReference type="EMBL" id="MCW3161327.1"/>
    </source>
</evidence>
<organism evidence="1 2">
    <name type="scientific">Chryseobacterium oryctis</name>
    <dbReference type="NCBI Taxonomy" id="2952618"/>
    <lineage>
        <taxon>Bacteria</taxon>
        <taxon>Pseudomonadati</taxon>
        <taxon>Bacteroidota</taxon>
        <taxon>Flavobacteriia</taxon>
        <taxon>Flavobacteriales</taxon>
        <taxon>Weeksellaceae</taxon>
        <taxon>Chryseobacterium group</taxon>
        <taxon>Chryseobacterium</taxon>
    </lineage>
</organism>
<dbReference type="RefSeq" id="WP_264743272.1">
    <property type="nucleotide sequence ID" value="NZ_JAPDHV010000003.1"/>
</dbReference>
<reference evidence="1" key="1">
    <citation type="submission" date="2022-10" db="EMBL/GenBank/DDBJ databases">
        <title>Chryseobacterium babae sp. nov. isolated from the gut of the beetle Oryctes rhinoceros, and Chryseobacterium kimseyorum sp. nov., isolated from a stick insect rearing cage.</title>
        <authorList>
            <person name="Shelomi M."/>
            <person name="Han C.-J."/>
            <person name="Chen W.-M."/>
            <person name="Chen H.-K."/>
            <person name="Liaw S.-J."/>
            <person name="Muhle E."/>
            <person name="Clermont D."/>
        </authorList>
    </citation>
    <scope>NUCLEOTIDE SEQUENCE</scope>
    <source>
        <strain evidence="1">WLa1L2M3</strain>
    </source>
</reference>
<dbReference type="Proteomes" id="UP001163719">
    <property type="component" value="Unassembled WGS sequence"/>
</dbReference>
<accession>A0ABT3HNF8</accession>
<keyword evidence="2" id="KW-1185">Reference proteome</keyword>
<comment type="caution">
    <text evidence="1">The sequence shown here is derived from an EMBL/GenBank/DDBJ whole genome shotgun (WGS) entry which is preliminary data.</text>
</comment>
<dbReference type="EMBL" id="JAPDHV010000003">
    <property type="protein sequence ID" value="MCW3161327.1"/>
    <property type="molecule type" value="Genomic_DNA"/>
</dbReference>
<evidence type="ECO:0000313" key="2">
    <source>
        <dbReference type="Proteomes" id="UP001163719"/>
    </source>
</evidence>
<sequence length="205" mass="22730">MHSFLITKERVFGILLSFLFSLPLYSQTITGASQIHIEKEANLHINGEKIVNAEQLPPESSEKTKIYVSSGTLVSNFNSESIQIIETKQKSNKKTSNYAASKSGLKSKVAARKVIPQQAANVVQKISIKSANSEGLFFSQISRNIAIALPISYSQFQIKAFIESSSYFTKPHPIVLYYDYSLYDNAVAISSRNLSFFSVRPPPVG</sequence>
<name>A0ABT3HNF8_9FLAO</name>